<dbReference type="GO" id="GO:0008270">
    <property type="term" value="F:zinc ion binding"/>
    <property type="evidence" value="ECO:0007669"/>
    <property type="project" value="UniProtKB-KW"/>
</dbReference>
<evidence type="ECO:0000256" key="11">
    <source>
        <dbReference type="ARBA" id="ARBA00023242"/>
    </source>
</evidence>
<evidence type="ECO:0000256" key="8">
    <source>
        <dbReference type="ARBA" id="ARBA00023015"/>
    </source>
</evidence>
<keyword evidence="11" id="KW-0539">Nucleus</keyword>
<dbReference type="Pfam" id="PF01352">
    <property type="entry name" value="KRAB"/>
    <property type="match status" value="1"/>
</dbReference>
<dbReference type="PROSITE" id="PS50157">
    <property type="entry name" value="ZINC_FINGER_C2H2_2"/>
    <property type="match status" value="13"/>
</dbReference>
<feature type="compositionally biased region" description="Polar residues" evidence="13">
    <location>
        <begin position="211"/>
        <end position="223"/>
    </location>
</feature>
<dbReference type="GO" id="GO:0005667">
    <property type="term" value="C:transcription regulator complex"/>
    <property type="evidence" value="ECO:0007669"/>
    <property type="project" value="TreeGrafter"/>
</dbReference>
<dbReference type="Pfam" id="PF00096">
    <property type="entry name" value="zf-C2H2"/>
    <property type="match status" value="10"/>
</dbReference>
<dbReference type="AlphaFoldDB" id="A0A8J6GCP1"/>
<dbReference type="PROSITE" id="PS00028">
    <property type="entry name" value="ZINC_FINGER_C2H2_1"/>
    <property type="match status" value="12"/>
</dbReference>
<feature type="domain" description="C2H2-type" evidence="14">
    <location>
        <begin position="563"/>
        <end position="590"/>
    </location>
</feature>
<dbReference type="SUPFAM" id="SSF57667">
    <property type="entry name" value="beta-beta-alpha zinc fingers"/>
    <property type="match status" value="7"/>
</dbReference>
<proteinExistence type="inferred from homology"/>
<evidence type="ECO:0000256" key="6">
    <source>
        <dbReference type="ARBA" id="ARBA00022771"/>
    </source>
</evidence>
<reference evidence="16" key="1">
    <citation type="submission" date="2020-03" db="EMBL/GenBank/DDBJ databases">
        <title>Studies in the Genomics of Life Span.</title>
        <authorList>
            <person name="Glass D."/>
        </authorList>
    </citation>
    <scope>NUCLEOTIDE SEQUENCE</scope>
    <source>
        <strain evidence="16">LTLLF</strain>
        <tissue evidence="16">Muscle</tissue>
    </source>
</reference>
<sequence length="704" mass="78755">MLRAGPIIDQNGVHSRLFASDAICLRTSVPKGLKLSEHRESRVSFQVCGGIRKGPERKTSAEARTTLCGLVLLRTATSQSRPKGNGSGRFVIFTEDPEVPSTAGFRGHQANAGCALGASAEACRALDFPHFPQKSLTMAAWKSHPQVSLTFEDVAVAFTPEEWGQLDPAQKTLYQEVMLEISGFLVSLSDSGKTKAIGPTTSKPQLFEATSFQEQSAPRTSGGLQLVPTKGHDDASEVQERPFIQETEAQEEKLPEKMSPILDDVGTAEELCPTLIPEEEEMVFKCRDCGKVFSKKNLLASHEKIHSGVKPYECTECGKTFIKSTHLLQHLMIHTGERPYECLECGKAFNRKSYLSQHQRIHSGEKPYTCSECGKAFTHRSNFVLHGRRHTGEKSFVCTECGQVFRHRGGFLRHCVSHGEDPYECFECGQVFRHRSYLMWHQRTHTGEKPYECSECGKVFLESAALVHHYVIHTGEKPFECLECGKAFNHRSYLKRHQRIHTGEKPFVCSECGKAFTHCSTFILHKRAHSGEKPFECKECGKAFSNRKDLIRHFSIHTGERPYECAECGKAFALMSGLTRHKRIHSGEKPFECIECGKSFYWSTNLIRHAIIHSGEKPYKCSDCGKAFSRSSSLAQHQKMHSERNRAGVSPEGPLKTMHTSVTLQELLLGKDFLSVTSEGNLLSQETNSSASDCLYQRETPQVS</sequence>
<feature type="domain" description="C2H2-type" evidence="14">
    <location>
        <begin position="423"/>
        <end position="450"/>
    </location>
</feature>
<comment type="similarity">
    <text evidence="3">Belongs to the krueppel C2H2-type zinc-finger protein family.</text>
</comment>
<keyword evidence="10" id="KW-0804">Transcription</keyword>
<feature type="domain" description="C2H2-type" evidence="14">
    <location>
        <begin position="479"/>
        <end position="506"/>
    </location>
</feature>
<evidence type="ECO:0000313" key="17">
    <source>
        <dbReference type="Proteomes" id="UP000710432"/>
    </source>
</evidence>
<evidence type="ECO:0000256" key="2">
    <source>
        <dbReference type="ARBA" id="ARBA00004123"/>
    </source>
</evidence>
<feature type="domain" description="C2H2-type" evidence="14">
    <location>
        <begin position="368"/>
        <end position="395"/>
    </location>
</feature>
<dbReference type="FunFam" id="3.30.160.60:FF:000561">
    <property type="entry name" value="Zinc finger protein 30 homolog"/>
    <property type="match status" value="1"/>
</dbReference>
<dbReference type="FunFam" id="3.30.160.60:FF:000551">
    <property type="entry name" value="zinc finger protein 197 isoform X1"/>
    <property type="match status" value="1"/>
</dbReference>
<dbReference type="FunFam" id="3.30.160.60:FF:000896">
    <property type="entry name" value="Zinc finger protein 805"/>
    <property type="match status" value="1"/>
</dbReference>
<dbReference type="InterPro" id="IPR001909">
    <property type="entry name" value="KRAB"/>
</dbReference>
<dbReference type="PROSITE" id="PS50805">
    <property type="entry name" value="KRAB"/>
    <property type="match status" value="1"/>
</dbReference>
<feature type="domain" description="C2H2-type" evidence="14">
    <location>
        <begin position="312"/>
        <end position="339"/>
    </location>
</feature>
<dbReference type="FunFam" id="3.30.160.60:FF:000384">
    <property type="entry name" value="Zinc finger protein 550"/>
    <property type="match status" value="1"/>
</dbReference>
<dbReference type="PANTHER" id="PTHR14003">
    <property type="entry name" value="TRANSCRIPTIONAL REPRESSOR PROTEIN YY"/>
    <property type="match status" value="1"/>
</dbReference>
<feature type="domain" description="C2H2-type" evidence="14">
    <location>
        <begin position="591"/>
        <end position="618"/>
    </location>
</feature>
<accession>A0A8J6GCP1</accession>
<comment type="function">
    <text evidence="1">May be involved in transcriptional regulation.</text>
</comment>
<organism evidence="16 17">
    <name type="scientific">Microtus ochrogaster</name>
    <name type="common">Prairie vole</name>
    <dbReference type="NCBI Taxonomy" id="79684"/>
    <lineage>
        <taxon>Eukaryota</taxon>
        <taxon>Metazoa</taxon>
        <taxon>Chordata</taxon>
        <taxon>Craniata</taxon>
        <taxon>Vertebrata</taxon>
        <taxon>Euteleostomi</taxon>
        <taxon>Mammalia</taxon>
        <taxon>Eutheria</taxon>
        <taxon>Euarchontoglires</taxon>
        <taxon>Glires</taxon>
        <taxon>Rodentia</taxon>
        <taxon>Myomorpha</taxon>
        <taxon>Muroidea</taxon>
        <taxon>Cricetidae</taxon>
        <taxon>Arvicolinae</taxon>
        <taxon>Microtus</taxon>
    </lineage>
</organism>
<gene>
    <name evidence="16" type="ORF">LTLLF_161370</name>
</gene>
<dbReference type="Proteomes" id="UP000710432">
    <property type="component" value="Unassembled WGS sequence"/>
</dbReference>
<keyword evidence="8" id="KW-0805">Transcription regulation</keyword>
<feature type="region of interest" description="Disordered" evidence="13">
    <location>
        <begin position="635"/>
        <end position="654"/>
    </location>
</feature>
<dbReference type="FunFam" id="3.30.160.60:FF:000352">
    <property type="entry name" value="zinc finger protein 3 homolog"/>
    <property type="match status" value="2"/>
</dbReference>
<evidence type="ECO:0000256" key="3">
    <source>
        <dbReference type="ARBA" id="ARBA00006991"/>
    </source>
</evidence>
<evidence type="ECO:0000256" key="1">
    <source>
        <dbReference type="ARBA" id="ARBA00003767"/>
    </source>
</evidence>
<dbReference type="SMART" id="SM00355">
    <property type="entry name" value="ZnF_C2H2"/>
    <property type="match status" value="13"/>
</dbReference>
<dbReference type="InterPro" id="IPR036051">
    <property type="entry name" value="KRAB_dom_sf"/>
</dbReference>
<dbReference type="GO" id="GO:0031519">
    <property type="term" value="C:PcG protein complex"/>
    <property type="evidence" value="ECO:0007669"/>
    <property type="project" value="TreeGrafter"/>
</dbReference>
<dbReference type="PANTHER" id="PTHR14003:SF23">
    <property type="entry name" value="ZINC FINGER PROTEIN 143"/>
    <property type="match status" value="1"/>
</dbReference>
<feature type="domain" description="C2H2-type" evidence="14">
    <location>
        <begin position="619"/>
        <end position="646"/>
    </location>
</feature>
<evidence type="ECO:0000256" key="7">
    <source>
        <dbReference type="ARBA" id="ARBA00022833"/>
    </source>
</evidence>
<evidence type="ECO:0000259" key="15">
    <source>
        <dbReference type="PROSITE" id="PS50805"/>
    </source>
</evidence>
<dbReference type="EMBL" id="JAATJU010023038">
    <property type="protein sequence ID" value="KAH0508979.1"/>
    <property type="molecule type" value="Genomic_DNA"/>
</dbReference>
<comment type="caution">
    <text evidence="16">The sequence shown here is derived from an EMBL/GenBank/DDBJ whole genome shotgun (WGS) entry which is preliminary data.</text>
</comment>
<dbReference type="SMART" id="SM00349">
    <property type="entry name" value="KRAB"/>
    <property type="match status" value="1"/>
</dbReference>
<name>A0A8J6GCP1_MICOH</name>
<feature type="domain" description="C2H2-type" evidence="14">
    <location>
        <begin position="451"/>
        <end position="478"/>
    </location>
</feature>
<evidence type="ECO:0000313" key="16">
    <source>
        <dbReference type="EMBL" id="KAH0508979.1"/>
    </source>
</evidence>
<evidence type="ECO:0000256" key="12">
    <source>
        <dbReference type="PROSITE-ProRule" id="PRU00042"/>
    </source>
</evidence>
<feature type="domain" description="C2H2-type" evidence="14">
    <location>
        <begin position="396"/>
        <end position="423"/>
    </location>
</feature>
<dbReference type="Gene3D" id="3.30.160.60">
    <property type="entry name" value="Classic Zinc Finger"/>
    <property type="match status" value="13"/>
</dbReference>
<evidence type="ECO:0000256" key="13">
    <source>
        <dbReference type="SAM" id="MobiDB-lite"/>
    </source>
</evidence>
<dbReference type="FunFam" id="3.30.160.60:FF:000478">
    <property type="entry name" value="Zinc finger protein 133"/>
    <property type="match status" value="1"/>
</dbReference>
<dbReference type="FunFam" id="3.30.160.60:FF:002254">
    <property type="entry name" value="Zinc finger protein 540"/>
    <property type="match status" value="1"/>
</dbReference>
<keyword evidence="9" id="KW-0238">DNA-binding</keyword>
<dbReference type="InterPro" id="IPR036236">
    <property type="entry name" value="Znf_C2H2_sf"/>
</dbReference>
<dbReference type="FunFam" id="3.30.160.60:FF:001868">
    <property type="entry name" value="Zinc finger protein 264"/>
    <property type="match status" value="1"/>
</dbReference>
<dbReference type="SUPFAM" id="SSF109640">
    <property type="entry name" value="KRAB domain (Kruppel-associated box)"/>
    <property type="match status" value="1"/>
</dbReference>
<evidence type="ECO:0000256" key="10">
    <source>
        <dbReference type="ARBA" id="ARBA00023163"/>
    </source>
</evidence>
<keyword evidence="5" id="KW-0677">Repeat</keyword>
<evidence type="ECO:0000256" key="5">
    <source>
        <dbReference type="ARBA" id="ARBA00022737"/>
    </source>
</evidence>
<feature type="region of interest" description="Disordered" evidence="13">
    <location>
        <begin position="211"/>
        <end position="237"/>
    </location>
</feature>
<keyword evidence="4" id="KW-0479">Metal-binding</keyword>
<feature type="domain" description="C2H2-type" evidence="14">
    <location>
        <begin position="507"/>
        <end position="534"/>
    </location>
</feature>
<dbReference type="FunFam" id="3.30.160.60:FF:000016">
    <property type="entry name" value="zinc finger protein 37 homolog"/>
    <property type="match status" value="1"/>
</dbReference>
<keyword evidence="7" id="KW-0862">Zinc</keyword>
<dbReference type="CDD" id="cd07765">
    <property type="entry name" value="KRAB_A-box"/>
    <property type="match status" value="1"/>
</dbReference>
<dbReference type="GO" id="GO:0000981">
    <property type="term" value="F:DNA-binding transcription factor activity, RNA polymerase II-specific"/>
    <property type="evidence" value="ECO:0007669"/>
    <property type="project" value="TreeGrafter"/>
</dbReference>
<dbReference type="GO" id="GO:0000978">
    <property type="term" value="F:RNA polymerase II cis-regulatory region sequence-specific DNA binding"/>
    <property type="evidence" value="ECO:0007669"/>
    <property type="project" value="TreeGrafter"/>
</dbReference>
<feature type="domain" description="C2H2-type" evidence="14">
    <location>
        <begin position="340"/>
        <end position="367"/>
    </location>
</feature>
<dbReference type="GO" id="GO:0000785">
    <property type="term" value="C:chromatin"/>
    <property type="evidence" value="ECO:0007669"/>
    <property type="project" value="TreeGrafter"/>
</dbReference>
<evidence type="ECO:0000256" key="4">
    <source>
        <dbReference type="ARBA" id="ARBA00022723"/>
    </source>
</evidence>
<feature type="domain" description="C2H2-type" evidence="14">
    <location>
        <begin position="284"/>
        <end position="311"/>
    </location>
</feature>
<dbReference type="FunFam" id="3.30.160.60:FF:000087">
    <property type="entry name" value="Zinc finger protein 354B"/>
    <property type="match status" value="1"/>
</dbReference>
<evidence type="ECO:0000259" key="14">
    <source>
        <dbReference type="PROSITE" id="PS50157"/>
    </source>
</evidence>
<dbReference type="InterPro" id="IPR013087">
    <property type="entry name" value="Znf_C2H2_type"/>
</dbReference>
<protein>
    <submittedName>
        <fullName evidence="16">Zinc finger protein 264</fullName>
    </submittedName>
</protein>
<dbReference type="Gene3D" id="6.10.140.140">
    <property type="match status" value="1"/>
</dbReference>
<evidence type="ECO:0000256" key="9">
    <source>
        <dbReference type="ARBA" id="ARBA00023125"/>
    </source>
</evidence>
<dbReference type="FunFam" id="3.30.160.60:FF:000206">
    <property type="entry name" value="zinc finger protein 202 isoform X1"/>
    <property type="match status" value="1"/>
</dbReference>
<feature type="domain" description="KRAB" evidence="15">
    <location>
        <begin position="149"/>
        <end position="229"/>
    </location>
</feature>
<comment type="subcellular location">
    <subcellularLocation>
        <location evidence="2">Nucleus</location>
    </subcellularLocation>
</comment>
<feature type="domain" description="C2H2-type" evidence="14">
    <location>
        <begin position="535"/>
        <end position="562"/>
    </location>
</feature>
<keyword evidence="6 12" id="KW-0863">Zinc-finger</keyword>